<keyword evidence="2" id="KW-1003">Cell membrane</keyword>
<comment type="caution">
    <text evidence="8">The sequence shown here is derived from an EMBL/GenBank/DDBJ whole genome shotgun (WGS) entry which is preliminary data.</text>
</comment>
<gene>
    <name evidence="8" type="ORF">BHAP_1409</name>
</gene>
<dbReference type="EMBL" id="MWWY01000026">
    <property type="protein sequence ID" value="OZG63906.1"/>
    <property type="molecule type" value="Genomic_DNA"/>
</dbReference>
<reference evidence="8 9" key="1">
    <citation type="journal article" date="2017" name="BMC Genomics">
        <title>Comparative genomic and phylogenomic analyses of the Bifidobacteriaceae family.</title>
        <authorList>
            <person name="Lugli G.A."/>
            <person name="Milani C."/>
            <person name="Turroni F."/>
            <person name="Duranti S."/>
            <person name="Mancabelli L."/>
            <person name="Mangifesta M."/>
            <person name="Ferrario C."/>
            <person name="Modesto M."/>
            <person name="Mattarelli P."/>
            <person name="Jiri K."/>
            <person name="van Sinderen D."/>
            <person name="Ventura M."/>
        </authorList>
    </citation>
    <scope>NUCLEOTIDE SEQUENCE [LARGE SCALE GENOMIC DNA]</scope>
    <source>
        <strain evidence="8 9">DSM 100202</strain>
    </source>
</reference>
<dbReference type="Proteomes" id="UP000216074">
    <property type="component" value="Unassembled WGS sequence"/>
</dbReference>
<comment type="subcellular location">
    <subcellularLocation>
        <location evidence="1">Cell membrane</location>
        <topology evidence="1">Multi-pass membrane protein</topology>
    </subcellularLocation>
</comment>
<evidence type="ECO:0000256" key="6">
    <source>
        <dbReference type="SAM" id="Phobius"/>
    </source>
</evidence>
<evidence type="ECO:0000256" key="2">
    <source>
        <dbReference type="ARBA" id="ARBA00022475"/>
    </source>
</evidence>
<sequence>MLTDVGQCNHDDSADTVLPQESTILALLIAAVRQGSSIPRALDAVGDAVGGSFGEGLRKVATALLRGVAWHDAWRSAGSEFVLDDDSGQVDGYEHALFELLEESLEPSWRSGVSPVARLEATLERIDADERARIEQAAGKLSVRLLMPTGLCLLPAFILIGVVPTVASFMS</sequence>
<evidence type="ECO:0000256" key="4">
    <source>
        <dbReference type="ARBA" id="ARBA00022989"/>
    </source>
</evidence>
<name>A0A261FYS1_9BIFI</name>
<evidence type="ECO:0000256" key="5">
    <source>
        <dbReference type="ARBA" id="ARBA00023136"/>
    </source>
</evidence>
<dbReference type="GO" id="GO:0005886">
    <property type="term" value="C:plasma membrane"/>
    <property type="evidence" value="ECO:0007669"/>
    <property type="project" value="UniProtKB-SubCell"/>
</dbReference>
<keyword evidence="3 6" id="KW-0812">Transmembrane</keyword>
<evidence type="ECO:0000313" key="8">
    <source>
        <dbReference type="EMBL" id="OZG63906.1"/>
    </source>
</evidence>
<organism evidence="8 9">
    <name type="scientific">Bifidobacterium hapali</name>
    <dbReference type="NCBI Taxonomy" id="1630172"/>
    <lineage>
        <taxon>Bacteria</taxon>
        <taxon>Bacillati</taxon>
        <taxon>Actinomycetota</taxon>
        <taxon>Actinomycetes</taxon>
        <taxon>Bifidobacteriales</taxon>
        <taxon>Bifidobacteriaceae</taxon>
        <taxon>Bifidobacterium</taxon>
    </lineage>
</organism>
<keyword evidence="5 6" id="KW-0472">Membrane</keyword>
<feature type="transmembrane region" description="Helical" evidence="6">
    <location>
        <begin position="150"/>
        <end position="170"/>
    </location>
</feature>
<dbReference type="InterPro" id="IPR018076">
    <property type="entry name" value="T2SS_GspF_dom"/>
</dbReference>
<evidence type="ECO:0000256" key="1">
    <source>
        <dbReference type="ARBA" id="ARBA00004651"/>
    </source>
</evidence>
<keyword evidence="4 6" id="KW-1133">Transmembrane helix</keyword>
<evidence type="ECO:0000256" key="3">
    <source>
        <dbReference type="ARBA" id="ARBA00022692"/>
    </source>
</evidence>
<dbReference type="Pfam" id="PF00482">
    <property type="entry name" value="T2SSF"/>
    <property type="match status" value="1"/>
</dbReference>
<keyword evidence="9" id="KW-1185">Reference proteome</keyword>
<dbReference type="RefSeq" id="WP_244569338.1">
    <property type="nucleotide sequence ID" value="NZ_MWWY01000026.1"/>
</dbReference>
<feature type="domain" description="Type II secretion system protein GspF" evidence="7">
    <location>
        <begin position="25"/>
        <end position="162"/>
    </location>
</feature>
<evidence type="ECO:0000259" key="7">
    <source>
        <dbReference type="Pfam" id="PF00482"/>
    </source>
</evidence>
<proteinExistence type="predicted"/>
<accession>A0A261FYS1</accession>
<dbReference type="AlphaFoldDB" id="A0A261FYS1"/>
<evidence type="ECO:0000313" key="9">
    <source>
        <dbReference type="Proteomes" id="UP000216074"/>
    </source>
</evidence>
<protein>
    <submittedName>
        <fullName evidence="8">TadC protein</fullName>
    </submittedName>
</protein>